<name>A0A6L7FYC4_9RHOB</name>
<dbReference type="PANTHER" id="PTHR43685">
    <property type="entry name" value="GLYCOSYLTRANSFERASE"/>
    <property type="match status" value="1"/>
</dbReference>
<dbReference type="Proteomes" id="UP000477911">
    <property type="component" value="Unassembled WGS sequence"/>
</dbReference>
<dbReference type="RefSeq" id="WP_160891519.1">
    <property type="nucleotide sequence ID" value="NZ_WUMU01000003.1"/>
</dbReference>
<dbReference type="PANTHER" id="PTHR43685:SF2">
    <property type="entry name" value="GLYCOSYLTRANSFERASE 2-LIKE DOMAIN-CONTAINING PROTEIN"/>
    <property type="match status" value="1"/>
</dbReference>
<dbReference type="GO" id="GO:0016740">
    <property type="term" value="F:transferase activity"/>
    <property type="evidence" value="ECO:0007669"/>
    <property type="project" value="UniProtKB-KW"/>
</dbReference>
<evidence type="ECO:0000313" key="3">
    <source>
        <dbReference type="Proteomes" id="UP000477911"/>
    </source>
</evidence>
<dbReference type="AlphaFoldDB" id="A0A6L7FYC4"/>
<reference evidence="2 3" key="1">
    <citation type="submission" date="2019-12" db="EMBL/GenBank/DDBJ databases">
        <authorList>
            <person name="Li M."/>
        </authorList>
    </citation>
    <scope>NUCLEOTIDE SEQUENCE [LARGE SCALE GENOMIC DNA]</scope>
    <source>
        <strain evidence="2 3">GBMRC 2024</strain>
    </source>
</reference>
<sequence length="333" mass="36281">MSRTAPAASGPTASIVVPCYNARATLAETLDSLTRQSLADLEIIVVDDGATDDSVEIAGAMAARDPRIRLVRQANRGLAGARNSGIHAARGRYIGFCDADDLWAPGKLAAHVAHLEADPLVGLSFSGSVLMDASGRLLRRSQQPRLSGISAAHVFKRNPVGNGSAAVMRRAALEALAWRPAQERERDWIFDETFRQSEDIECWLRLALTTDWQIEGIPGLLTRYRITPGGLSAATGRQYASWQRMVEKLTPLDPAFFARHLPAARAYQLRYLARRAVSDQQGPESRRLMRSALATSLRPLAEEPLKTLTTGAAALLIDHPLGQRLHRAATRPA</sequence>
<dbReference type="CDD" id="cd00761">
    <property type="entry name" value="Glyco_tranf_GTA_type"/>
    <property type="match status" value="1"/>
</dbReference>
<keyword evidence="3" id="KW-1185">Reference proteome</keyword>
<gene>
    <name evidence="2" type="ORF">GR170_03060</name>
</gene>
<dbReference type="InterPro" id="IPR029044">
    <property type="entry name" value="Nucleotide-diphossugar_trans"/>
</dbReference>
<protein>
    <submittedName>
        <fullName evidence="2">Glycosyltransferase</fullName>
    </submittedName>
</protein>
<organism evidence="2 3">
    <name type="scientific">Pseudooceanicola albus</name>
    <dbReference type="NCBI Taxonomy" id="2692189"/>
    <lineage>
        <taxon>Bacteria</taxon>
        <taxon>Pseudomonadati</taxon>
        <taxon>Pseudomonadota</taxon>
        <taxon>Alphaproteobacteria</taxon>
        <taxon>Rhodobacterales</taxon>
        <taxon>Paracoccaceae</taxon>
        <taxon>Pseudooceanicola</taxon>
    </lineage>
</organism>
<dbReference type="Pfam" id="PF00535">
    <property type="entry name" value="Glycos_transf_2"/>
    <property type="match status" value="1"/>
</dbReference>
<comment type="caution">
    <text evidence="2">The sequence shown here is derived from an EMBL/GenBank/DDBJ whole genome shotgun (WGS) entry which is preliminary data.</text>
</comment>
<evidence type="ECO:0000313" key="2">
    <source>
        <dbReference type="EMBL" id="MXN16801.1"/>
    </source>
</evidence>
<evidence type="ECO:0000259" key="1">
    <source>
        <dbReference type="Pfam" id="PF00535"/>
    </source>
</evidence>
<dbReference type="InterPro" id="IPR050834">
    <property type="entry name" value="Glycosyltransf_2"/>
</dbReference>
<keyword evidence="2" id="KW-0808">Transferase</keyword>
<dbReference type="EMBL" id="WUMU01000003">
    <property type="protein sequence ID" value="MXN16801.1"/>
    <property type="molecule type" value="Genomic_DNA"/>
</dbReference>
<dbReference type="InterPro" id="IPR001173">
    <property type="entry name" value="Glyco_trans_2-like"/>
</dbReference>
<proteinExistence type="predicted"/>
<accession>A0A6L7FYC4</accession>
<dbReference type="Gene3D" id="3.90.550.10">
    <property type="entry name" value="Spore Coat Polysaccharide Biosynthesis Protein SpsA, Chain A"/>
    <property type="match status" value="1"/>
</dbReference>
<dbReference type="SUPFAM" id="SSF53448">
    <property type="entry name" value="Nucleotide-diphospho-sugar transferases"/>
    <property type="match status" value="1"/>
</dbReference>
<feature type="domain" description="Glycosyltransferase 2-like" evidence="1">
    <location>
        <begin position="14"/>
        <end position="175"/>
    </location>
</feature>